<comment type="catalytic activity">
    <reaction evidence="7">
        <text>RNA(n) + a ribonucleoside 5'-triphosphate = RNA(n+1) + diphosphate</text>
        <dbReference type="Rhea" id="RHEA:21248"/>
        <dbReference type="Rhea" id="RHEA-COMP:14527"/>
        <dbReference type="Rhea" id="RHEA-COMP:17342"/>
        <dbReference type="ChEBI" id="CHEBI:33019"/>
        <dbReference type="ChEBI" id="CHEBI:61557"/>
        <dbReference type="ChEBI" id="CHEBI:140395"/>
        <dbReference type="EC" id="2.7.7.6"/>
    </reaction>
</comment>
<organism evidence="9">
    <name type="scientific">mine drainage metagenome</name>
    <dbReference type="NCBI Taxonomy" id="410659"/>
    <lineage>
        <taxon>unclassified sequences</taxon>
        <taxon>metagenomes</taxon>
        <taxon>ecological metagenomes</taxon>
    </lineage>
</organism>
<dbReference type="Gene3D" id="1.10.132.30">
    <property type="match status" value="1"/>
</dbReference>
<reference evidence="9" key="2">
    <citation type="journal article" date="2014" name="ISME J.">
        <title>Microbial stratification in low pH oxic and suboxic macroscopic growths along an acid mine drainage.</title>
        <authorList>
            <person name="Mendez-Garcia C."/>
            <person name="Mesa V."/>
            <person name="Sprenger R.R."/>
            <person name="Richter M."/>
            <person name="Diez M.S."/>
            <person name="Solano J."/>
            <person name="Bargiela R."/>
            <person name="Golyshina O.V."/>
            <person name="Manteca A."/>
            <person name="Ramos J.L."/>
            <person name="Gallego J.R."/>
            <person name="Llorente I."/>
            <person name="Martins Dos Santos V.A."/>
            <person name="Jensen O.N."/>
            <person name="Pelaez A.I."/>
            <person name="Sanchez J."/>
            <person name="Ferrer M."/>
        </authorList>
    </citation>
    <scope>NUCLEOTIDE SEQUENCE</scope>
</reference>
<dbReference type="PANTHER" id="PTHR19376:SF32">
    <property type="entry name" value="DNA-DIRECTED RNA POLYMERASE III SUBUNIT RPC1"/>
    <property type="match status" value="1"/>
</dbReference>
<dbReference type="Gene3D" id="1.10.274.100">
    <property type="entry name" value="RNA polymerase Rpb1, domain 3"/>
    <property type="match status" value="1"/>
</dbReference>
<dbReference type="GO" id="GO:0006351">
    <property type="term" value="P:DNA-templated transcription"/>
    <property type="evidence" value="ECO:0007669"/>
    <property type="project" value="InterPro"/>
</dbReference>
<dbReference type="InterPro" id="IPR045867">
    <property type="entry name" value="DNA-dir_RpoC_beta_prime"/>
</dbReference>
<evidence type="ECO:0000259" key="8">
    <source>
        <dbReference type="SMART" id="SM00663"/>
    </source>
</evidence>
<keyword evidence="4" id="KW-0808">Transferase</keyword>
<dbReference type="GO" id="GO:0000428">
    <property type="term" value="C:DNA-directed RNA polymerase complex"/>
    <property type="evidence" value="ECO:0007669"/>
    <property type="project" value="UniProtKB-KW"/>
</dbReference>
<evidence type="ECO:0000256" key="4">
    <source>
        <dbReference type="ARBA" id="ARBA00022679"/>
    </source>
</evidence>
<dbReference type="Pfam" id="PF04997">
    <property type="entry name" value="RNA_pol_Rpb1_1"/>
    <property type="match status" value="1"/>
</dbReference>
<dbReference type="InterPro" id="IPR042102">
    <property type="entry name" value="RNA_pol_Rpb1_3_sf"/>
</dbReference>
<evidence type="ECO:0000256" key="3">
    <source>
        <dbReference type="ARBA" id="ARBA00022478"/>
    </source>
</evidence>
<dbReference type="InterPro" id="IPR007066">
    <property type="entry name" value="RNA_pol_Rpb1_3"/>
</dbReference>
<gene>
    <name evidence="9" type="ORF">B2A_10648</name>
</gene>
<keyword evidence="5" id="KW-0548">Nucleotidyltransferase</keyword>
<evidence type="ECO:0000313" key="9">
    <source>
        <dbReference type="EMBL" id="EQD41484.1"/>
    </source>
</evidence>
<sequence length="846" mass="95022">MQAELIDHIRFTAISPDMIKHMSVAKIIVPDTYNDDGYPIDGGLIDQRLGVIDPGLKCKTCGGRAKVCPGHFGHIELVRPAIHPEFAKTIYLLLQSTCKDCHRILLNEKQVDDLKPTIESFVRADDNEKELSLQTSIESEGKNMSLIKKLKTVKKCPSCGAVQGKLKLERPTFFYMNGNRLKADEIHDWLASISNEDLAYLGIDGTSTRPEWFIMSYLLVPPVNVRPSITLESGERSEDDLTHKLVDIIRTNQRLEQDIDAGAPQIIIDDLWELLQYQVTTYFNNETPGVPVARHRSTRPLKTLAQRLKGKEGRLRYNLSGKRVNFSARTVITPDNYIGMDELGVPLKIAENLTVPLYVTKWNFDYAKSILSNSSYPMVMNHISKEGVRKRVADTNREELLAALKPGDILDRQLMDGDIVLFNRQPTLHRLSILAHIAHILPGNTFRLHLSATIPYNADFDGDEMNMHVPQTLEAQAEARLLMGVSTSIVSPRNGQPVMFAIEDIVVGMYMLTKDGASFTKDEAARLLSSVDIYELPEPLKNGTYSGKDIFSMILPEDLNFEYTDKKDDKNNVVIKKGKLIKGYVNSKIVKKGKLILYLYSEYGPEKAKDFIDSITIMAGRAAYIAGMSISMRDYYISALEKDREKIISNTLNEAKELLDKYRNKTLEALPGYTKKQTYELEVFATLNIARSVASQVLLSHLTMDNNAMLMIAVDARGNILNFVQIAMMLGQQSVRGGRPSRGYDGRVLPYFSRKDKNPMNKGFVKSNFVEGLEFVDYYMHAMGARDSAMGKPLVTAVSGYMMRRLVNAMQDFYIDSDLSVKDAGGALIETLYGGDGIDPVKENMK</sequence>
<dbReference type="Gene3D" id="2.40.40.20">
    <property type="match status" value="1"/>
</dbReference>
<dbReference type="FunFam" id="2.40.40.20:FF:000019">
    <property type="entry name" value="DNA-directed RNA polymerase II subunit RPB1"/>
    <property type="match status" value="1"/>
</dbReference>
<dbReference type="InterPro" id="IPR038120">
    <property type="entry name" value="Rpb1_funnel_sf"/>
</dbReference>
<dbReference type="Pfam" id="PF04983">
    <property type="entry name" value="RNA_pol_Rpb1_3"/>
    <property type="match status" value="1"/>
</dbReference>
<dbReference type="Gene3D" id="6.10.250.2940">
    <property type="match status" value="1"/>
</dbReference>
<keyword evidence="3 9" id="KW-0240">DNA-directed RNA polymerase</keyword>
<dbReference type="InterPro" id="IPR007081">
    <property type="entry name" value="RNA_pol_Rpb1_5"/>
</dbReference>
<dbReference type="EC" id="2.7.7.6" evidence="2"/>
<dbReference type="Gene3D" id="3.30.1490.180">
    <property type="entry name" value="RNA polymerase ii"/>
    <property type="match status" value="1"/>
</dbReference>
<evidence type="ECO:0000256" key="1">
    <source>
        <dbReference type="ARBA" id="ARBA00006460"/>
    </source>
</evidence>
<evidence type="ECO:0000256" key="5">
    <source>
        <dbReference type="ARBA" id="ARBA00022695"/>
    </source>
</evidence>
<dbReference type="InterPro" id="IPR007080">
    <property type="entry name" value="RNA_pol_Rpb1_1"/>
</dbReference>
<feature type="domain" description="RNA polymerase N-terminal" evidence="8">
    <location>
        <begin position="211"/>
        <end position="513"/>
    </location>
</feature>
<evidence type="ECO:0000256" key="6">
    <source>
        <dbReference type="ARBA" id="ARBA00023163"/>
    </source>
</evidence>
<name>T1AL64_9ZZZZ</name>
<comment type="similarity">
    <text evidence="1">Belongs to the RNA polymerase beta' chain family.</text>
</comment>
<dbReference type="Pfam" id="PF00623">
    <property type="entry name" value="RNA_pol_Rpb1_2"/>
    <property type="match status" value="1"/>
</dbReference>
<keyword evidence="6" id="KW-0804">Transcription</keyword>
<dbReference type="GO" id="GO:0003899">
    <property type="term" value="F:DNA-directed RNA polymerase activity"/>
    <property type="evidence" value="ECO:0007669"/>
    <property type="project" value="UniProtKB-EC"/>
</dbReference>
<reference evidence="9" key="1">
    <citation type="submission" date="2013-08" db="EMBL/GenBank/DDBJ databases">
        <authorList>
            <person name="Mendez C."/>
            <person name="Richter M."/>
            <person name="Ferrer M."/>
            <person name="Sanchez J."/>
        </authorList>
    </citation>
    <scope>NUCLEOTIDE SEQUENCE</scope>
</reference>
<dbReference type="NCBIfam" id="NF006336">
    <property type="entry name" value="PRK08566.1"/>
    <property type="match status" value="1"/>
</dbReference>
<dbReference type="InterPro" id="IPR007083">
    <property type="entry name" value="RNA_pol_Rpb1_4"/>
</dbReference>
<dbReference type="PANTHER" id="PTHR19376">
    <property type="entry name" value="DNA-DIRECTED RNA POLYMERASE"/>
    <property type="match status" value="1"/>
</dbReference>
<evidence type="ECO:0000256" key="2">
    <source>
        <dbReference type="ARBA" id="ARBA00012418"/>
    </source>
</evidence>
<accession>T1AL64</accession>
<dbReference type="SUPFAM" id="SSF64484">
    <property type="entry name" value="beta and beta-prime subunits of DNA dependent RNA-polymerase"/>
    <property type="match status" value="1"/>
</dbReference>
<dbReference type="Pfam" id="PF04998">
    <property type="entry name" value="RNA_pol_Rpb1_5"/>
    <property type="match status" value="1"/>
</dbReference>
<dbReference type="InterPro" id="IPR044893">
    <property type="entry name" value="RNA_pol_Rpb1_clamp_domain"/>
</dbReference>
<dbReference type="InterPro" id="IPR000722">
    <property type="entry name" value="RNA_pol_asu"/>
</dbReference>
<dbReference type="SMART" id="SM00663">
    <property type="entry name" value="RPOLA_N"/>
    <property type="match status" value="1"/>
</dbReference>
<dbReference type="Pfam" id="PF05000">
    <property type="entry name" value="RNA_pol_Rpb1_4"/>
    <property type="match status" value="1"/>
</dbReference>
<dbReference type="GO" id="GO:0003677">
    <property type="term" value="F:DNA binding"/>
    <property type="evidence" value="ECO:0007669"/>
    <property type="project" value="InterPro"/>
</dbReference>
<dbReference type="InterPro" id="IPR006592">
    <property type="entry name" value="RNA_pol_N"/>
</dbReference>
<dbReference type="Gene3D" id="4.10.860.120">
    <property type="entry name" value="RNA polymerase II, clamp domain"/>
    <property type="match status" value="1"/>
</dbReference>
<dbReference type="AlphaFoldDB" id="T1AL64"/>
<dbReference type="Gene3D" id="6.20.50.80">
    <property type="match status" value="1"/>
</dbReference>
<evidence type="ECO:0000256" key="7">
    <source>
        <dbReference type="ARBA" id="ARBA00048552"/>
    </source>
</evidence>
<dbReference type="EMBL" id="AUZZ01007666">
    <property type="protein sequence ID" value="EQD41484.1"/>
    <property type="molecule type" value="Genomic_DNA"/>
</dbReference>
<protein>
    <recommendedName>
        <fullName evidence="2">DNA-directed RNA polymerase</fullName>
        <ecNumber evidence="2">2.7.7.6</ecNumber>
    </recommendedName>
</protein>
<proteinExistence type="inferred from homology"/>
<comment type="caution">
    <text evidence="9">The sequence shown here is derived from an EMBL/GenBank/DDBJ whole genome shotgun (WGS) entry which is preliminary data.</text>
</comment>